<dbReference type="EMBL" id="KM038161">
    <property type="protein sequence ID" value="AIG55622.1"/>
    <property type="molecule type" value="Genomic_DNA"/>
</dbReference>
<dbReference type="PROSITE" id="PS00530">
    <property type="entry name" value="RNASE_T2_1"/>
    <property type="match status" value="1"/>
</dbReference>
<dbReference type="AlphaFoldDB" id="A0A0A7CLG9"/>
<dbReference type="PANTHER" id="PTHR11240">
    <property type="entry name" value="RIBONUCLEASE T2"/>
    <property type="match status" value="1"/>
</dbReference>
<evidence type="ECO:0000256" key="3">
    <source>
        <dbReference type="SAM" id="SignalP"/>
    </source>
</evidence>
<dbReference type="GO" id="GO:0005576">
    <property type="term" value="C:extracellular region"/>
    <property type="evidence" value="ECO:0007669"/>
    <property type="project" value="TreeGrafter"/>
</dbReference>
<evidence type="ECO:0000313" key="6">
    <source>
        <dbReference type="Proteomes" id="UP000243217"/>
    </source>
</evidence>
<dbReference type="EMBL" id="JNBS01002063">
    <property type="protein sequence ID" value="OQR95662.1"/>
    <property type="molecule type" value="Genomic_DNA"/>
</dbReference>
<dbReference type="OrthoDB" id="62942at2759"/>
<proteinExistence type="inferred from homology"/>
<reference evidence="4 6" key="1">
    <citation type="journal article" date="2014" name="Genome Biol. Evol.">
        <title>The secreted proteins of Achlya hypogyna and Thraustotheca clavata identify the ancestral oomycete secretome and reveal gene acquisitions by horizontal gene transfer.</title>
        <authorList>
            <person name="Misner I."/>
            <person name="Blouin N."/>
            <person name="Leonard G."/>
            <person name="Richards T.A."/>
            <person name="Lane C.E."/>
        </authorList>
    </citation>
    <scope>NUCLEOTIDE SEQUENCE</scope>
    <source>
        <strain evidence="4 6">ATCC 34112</strain>
    </source>
</reference>
<sequence length="214" mass="23190">MKVIAALFLVAQSVQAFDFYVLSQTWQPAFCSTGNFPGCNHPTDFMQTSLTIHGLWPNNNDGTYPANCGSTPLKQETIDAVGMDTINQYWPDVKTDFGTTFISNEWAKHGTCSNLSQLDYVNAAITAEKTIGTPSAISDNIGNSVAASVLRTVYGQNMVSLVCKNSILSEVRTCWSKNPSTSGLGRQIACPSSVLNQDSCSRKNGKRITIVGFQ</sequence>
<accession>A0A0A7CLG9</accession>
<dbReference type="GO" id="GO:0006401">
    <property type="term" value="P:RNA catabolic process"/>
    <property type="evidence" value="ECO:0007669"/>
    <property type="project" value="TreeGrafter"/>
</dbReference>
<feature type="chain" id="PRO_5002027237" evidence="3">
    <location>
        <begin position="17"/>
        <end position="214"/>
    </location>
</feature>
<evidence type="ECO:0000256" key="2">
    <source>
        <dbReference type="RuleBase" id="RU004328"/>
    </source>
</evidence>
<dbReference type="SUPFAM" id="SSF55895">
    <property type="entry name" value="Ribonuclease Rh-like"/>
    <property type="match status" value="1"/>
</dbReference>
<dbReference type="PANTHER" id="PTHR11240:SF22">
    <property type="entry name" value="RIBONUCLEASE T2"/>
    <property type="match status" value="1"/>
</dbReference>
<gene>
    <name evidence="5" type="ORF">THRCLA_07674</name>
</gene>
<keyword evidence="6" id="KW-1185">Reference proteome</keyword>
<protein>
    <submittedName>
        <fullName evidence="4">Secreted protein</fullName>
    </submittedName>
</protein>
<feature type="signal peptide" evidence="3">
    <location>
        <begin position="1"/>
        <end position="16"/>
    </location>
</feature>
<evidence type="ECO:0000313" key="5">
    <source>
        <dbReference type="EMBL" id="OQR95662.1"/>
    </source>
</evidence>
<dbReference type="GO" id="GO:0003723">
    <property type="term" value="F:RNA binding"/>
    <property type="evidence" value="ECO:0007669"/>
    <property type="project" value="InterPro"/>
</dbReference>
<evidence type="ECO:0000313" key="4">
    <source>
        <dbReference type="EMBL" id="AIG55622.1"/>
    </source>
</evidence>
<dbReference type="InterPro" id="IPR018188">
    <property type="entry name" value="RNase_T2_His_AS_1"/>
</dbReference>
<comment type="similarity">
    <text evidence="1 2">Belongs to the RNase T2 family.</text>
</comment>
<organism evidence="4">
    <name type="scientific">Thraustotheca clavata</name>
    <dbReference type="NCBI Taxonomy" id="74557"/>
    <lineage>
        <taxon>Eukaryota</taxon>
        <taxon>Sar</taxon>
        <taxon>Stramenopiles</taxon>
        <taxon>Oomycota</taxon>
        <taxon>Saprolegniomycetes</taxon>
        <taxon>Saprolegniales</taxon>
        <taxon>Achlyaceae</taxon>
        <taxon>Thraustotheca</taxon>
    </lineage>
</organism>
<dbReference type="InterPro" id="IPR036430">
    <property type="entry name" value="RNase_T2-like_sf"/>
</dbReference>
<dbReference type="Proteomes" id="UP000243217">
    <property type="component" value="Unassembled WGS sequence"/>
</dbReference>
<dbReference type="CDD" id="cd00374">
    <property type="entry name" value="RNase_T2"/>
    <property type="match status" value="1"/>
</dbReference>
<dbReference type="Pfam" id="PF00445">
    <property type="entry name" value="Ribonuclease_T2"/>
    <property type="match status" value="1"/>
</dbReference>
<name>A0A0A7CLG9_9STRA</name>
<dbReference type="GO" id="GO:0033897">
    <property type="term" value="F:ribonuclease T2 activity"/>
    <property type="evidence" value="ECO:0007669"/>
    <property type="project" value="InterPro"/>
</dbReference>
<dbReference type="InterPro" id="IPR001568">
    <property type="entry name" value="RNase_T2-like"/>
</dbReference>
<evidence type="ECO:0000256" key="1">
    <source>
        <dbReference type="ARBA" id="ARBA00007469"/>
    </source>
</evidence>
<dbReference type="Gene3D" id="3.90.730.10">
    <property type="entry name" value="Ribonuclease T2-like"/>
    <property type="match status" value="1"/>
</dbReference>
<keyword evidence="3" id="KW-0732">Signal</keyword>